<dbReference type="PANTHER" id="PTHR42967">
    <property type="entry name" value="METAL DEPENDENT HYDROLASE"/>
    <property type="match status" value="1"/>
</dbReference>
<dbReference type="OrthoDB" id="9789133at2"/>
<protein>
    <submittedName>
        <fullName evidence="1">Metal-dependent hydrolase</fullName>
    </submittedName>
</protein>
<dbReference type="GO" id="GO:0016787">
    <property type="term" value="F:hydrolase activity"/>
    <property type="evidence" value="ECO:0007669"/>
    <property type="project" value="UniProtKB-KW"/>
</dbReference>
<dbReference type="PATRIC" id="fig|1121338.3.peg.1968"/>
<evidence type="ECO:0000313" key="2">
    <source>
        <dbReference type="Proteomes" id="UP000075531"/>
    </source>
</evidence>
<keyword evidence="2" id="KW-1185">Reference proteome</keyword>
<name>A0A151B303_9CLOT</name>
<proteinExistence type="predicted"/>
<dbReference type="SUPFAM" id="SSF56281">
    <property type="entry name" value="Metallo-hydrolase/oxidoreductase"/>
    <property type="match status" value="1"/>
</dbReference>
<evidence type="ECO:0000313" key="1">
    <source>
        <dbReference type="EMBL" id="KYH34132.1"/>
    </source>
</evidence>
<dbReference type="Proteomes" id="UP000075531">
    <property type="component" value="Unassembled WGS sequence"/>
</dbReference>
<dbReference type="Pfam" id="PF13483">
    <property type="entry name" value="Lactamase_B_3"/>
    <property type="match status" value="1"/>
</dbReference>
<dbReference type="Gene3D" id="3.60.15.10">
    <property type="entry name" value="Ribonuclease Z/Hydroxyacylglutathione hydrolase-like"/>
    <property type="match status" value="1"/>
</dbReference>
<gene>
    <name evidence="1" type="ORF">CLTEP_19090</name>
</gene>
<sequence>MKITWLGHASFLIEDSKGRKLLTDPFDKTVGYETYKGTADVVTISHEHFDHNYTKDIQGDFELVNKVGFFYACDIPVKGIPSYHDKSKGAKRGDNIIYTFKMDDYVICHLGDLGHALTQEDIDAIGKVNILLIPVGGNFTLDGKESAEVAKAIGSNIVIPMHYKTPALSFPLDGVENFIMYMKNGDRIENNTLEITDELTEHNIVKILNYK</sequence>
<accession>A0A151B303</accession>
<dbReference type="PANTHER" id="PTHR42967:SF1">
    <property type="entry name" value="MBL FOLD METALLO-HYDROLASE"/>
    <property type="match status" value="1"/>
</dbReference>
<dbReference type="RefSeq" id="WP_066826049.1">
    <property type="nucleotide sequence ID" value="NZ_LTBA01000024.1"/>
</dbReference>
<comment type="caution">
    <text evidence="1">The sequence shown here is derived from an EMBL/GenBank/DDBJ whole genome shotgun (WGS) entry which is preliminary data.</text>
</comment>
<dbReference type="AlphaFoldDB" id="A0A151B303"/>
<dbReference type="STRING" id="1121338.CLTEP_19090"/>
<dbReference type="InterPro" id="IPR036866">
    <property type="entry name" value="RibonucZ/Hydroxyglut_hydro"/>
</dbReference>
<reference evidence="1 2" key="1">
    <citation type="submission" date="2016-02" db="EMBL/GenBank/DDBJ databases">
        <title>Genome sequence of Clostridium tepidiprofundi DSM 19306.</title>
        <authorList>
            <person name="Poehlein A."/>
            <person name="Daniel R."/>
        </authorList>
    </citation>
    <scope>NUCLEOTIDE SEQUENCE [LARGE SCALE GENOMIC DNA]</scope>
    <source>
        <strain evidence="1 2">DSM 19306</strain>
    </source>
</reference>
<keyword evidence="1" id="KW-0378">Hydrolase</keyword>
<dbReference type="EMBL" id="LTBA01000024">
    <property type="protein sequence ID" value="KYH34132.1"/>
    <property type="molecule type" value="Genomic_DNA"/>
</dbReference>
<organism evidence="1 2">
    <name type="scientific">Clostridium tepidiprofundi DSM 19306</name>
    <dbReference type="NCBI Taxonomy" id="1121338"/>
    <lineage>
        <taxon>Bacteria</taxon>
        <taxon>Bacillati</taxon>
        <taxon>Bacillota</taxon>
        <taxon>Clostridia</taxon>
        <taxon>Eubacteriales</taxon>
        <taxon>Clostridiaceae</taxon>
        <taxon>Clostridium</taxon>
    </lineage>
</organism>